<gene>
    <name evidence="8" type="ORF">OXX778_LOCUS1997</name>
</gene>
<dbReference type="GO" id="GO:0003677">
    <property type="term" value="F:DNA binding"/>
    <property type="evidence" value="ECO:0007669"/>
    <property type="project" value="InterPro"/>
</dbReference>
<dbReference type="OrthoDB" id="10252486at2759"/>
<dbReference type="Proteomes" id="UP000663879">
    <property type="component" value="Unassembled WGS sequence"/>
</dbReference>
<comment type="caution">
    <text evidence="8">The sequence shown here is derived from an EMBL/GenBank/DDBJ whole genome shotgun (WGS) entry which is preliminary data.</text>
</comment>
<evidence type="ECO:0000256" key="6">
    <source>
        <dbReference type="ARBA" id="ARBA00071574"/>
    </source>
</evidence>
<evidence type="ECO:0000256" key="2">
    <source>
        <dbReference type="ARBA" id="ARBA00022553"/>
    </source>
</evidence>
<evidence type="ECO:0000256" key="7">
    <source>
        <dbReference type="SAM" id="MobiDB-lite"/>
    </source>
</evidence>
<evidence type="ECO:0000256" key="5">
    <source>
        <dbReference type="ARBA" id="ARBA00056824"/>
    </source>
</evidence>
<keyword evidence="3" id="KW-0053">Apoptosis</keyword>
<accession>A0A813M8A5</accession>
<evidence type="ECO:0000313" key="9">
    <source>
        <dbReference type="Proteomes" id="UP000663879"/>
    </source>
</evidence>
<dbReference type="AlphaFoldDB" id="A0A813M8A5"/>
<dbReference type="SUPFAM" id="SSF46950">
    <property type="entry name" value="Double-stranded DNA-binding domain"/>
    <property type="match status" value="1"/>
</dbReference>
<sequence>MDDELEILRQKRLAELQGASGGPGGAQQQQQQEEMRKQQNEMKNSILSQVLTQEARARLNTLALTKPEKAQMVENHLVQMARTGQLMGKFGEDQLKNLLEKLSEQTQKKTVVKYDRRRTAIDSDED</sequence>
<dbReference type="InterPro" id="IPR002836">
    <property type="entry name" value="PDCD5-like"/>
</dbReference>
<proteinExistence type="inferred from homology"/>
<dbReference type="PIRSF" id="PIRSF015730">
    <property type="entry name" value="TFAR19"/>
    <property type="match status" value="1"/>
</dbReference>
<dbReference type="GO" id="GO:0006915">
    <property type="term" value="P:apoptotic process"/>
    <property type="evidence" value="ECO:0007669"/>
    <property type="project" value="UniProtKB-KW"/>
</dbReference>
<dbReference type="Pfam" id="PF01984">
    <property type="entry name" value="dsDNA_bind"/>
    <property type="match status" value="1"/>
</dbReference>
<organism evidence="8 9">
    <name type="scientific">Brachionus calyciflorus</name>
    <dbReference type="NCBI Taxonomy" id="104777"/>
    <lineage>
        <taxon>Eukaryota</taxon>
        <taxon>Metazoa</taxon>
        <taxon>Spiralia</taxon>
        <taxon>Gnathifera</taxon>
        <taxon>Rotifera</taxon>
        <taxon>Eurotatoria</taxon>
        <taxon>Monogononta</taxon>
        <taxon>Pseudotrocha</taxon>
        <taxon>Ploima</taxon>
        <taxon>Brachionidae</taxon>
        <taxon>Brachionus</taxon>
    </lineage>
</organism>
<dbReference type="PANTHER" id="PTHR10840:SF0">
    <property type="entry name" value="PROGRAMMED CELL DEATH PROTEIN 5"/>
    <property type="match status" value="1"/>
</dbReference>
<dbReference type="InterPro" id="IPR036883">
    <property type="entry name" value="PDCD5-like_sf"/>
</dbReference>
<reference evidence="8" key="1">
    <citation type="submission" date="2021-02" db="EMBL/GenBank/DDBJ databases">
        <authorList>
            <person name="Nowell W R."/>
        </authorList>
    </citation>
    <scope>NUCLEOTIDE SEQUENCE</scope>
    <source>
        <strain evidence="8">Ploen Becks lab</strain>
    </source>
</reference>
<name>A0A813M8A5_9BILA</name>
<evidence type="ECO:0000256" key="3">
    <source>
        <dbReference type="ARBA" id="ARBA00022703"/>
    </source>
</evidence>
<dbReference type="GO" id="GO:0005829">
    <property type="term" value="C:cytosol"/>
    <property type="evidence" value="ECO:0007669"/>
    <property type="project" value="TreeGrafter"/>
</dbReference>
<comment type="similarity">
    <text evidence="1">Belongs to the PDCD5 family.</text>
</comment>
<feature type="region of interest" description="Disordered" evidence="7">
    <location>
        <begin position="14"/>
        <end position="44"/>
    </location>
</feature>
<dbReference type="EMBL" id="CAJNOC010000144">
    <property type="protein sequence ID" value="CAF0718955.1"/>
    <property type="molecule type" value="Genomic_DNA"/>
</dbReference>
<dbReference type="FunFam" id="1.10.8.140:FF:000001">
    <property type="entry name" value="Programmed cell death protein 5"/>
    <property type="match status" value="1"/>
</dbReference>
<comment type="function">
    <text evidence="5">May function in the process of apoptosis.</text>
</comment>
<protein>
    <recommendedName>
        <fullName evidence="6">Programmed cell death protein 5</fullName>
    </recommendedName>
</protein>
<evidence type="ECO:0000256" key="1">
    <source>
        <dbReference type="ARBA" id="ARBA00010490"/>
    </source>
</evidence>
<keyword evidence="4" id="KW-0007">Acetylation</keyword>
<keyword evidence="9" id="KW-1185">Reference proteome</keyword>
<dbReference type="GO" id="GO:0005634">
    <property type="term" value="C:nucleus"/>
    <property type="evidence" value="ECO:0007669"/>
    <property type="project" value="TreeGrafter"/>
</dbReference>
<keyword evidence="2" id="KW-0597">Phosphoprotein</keyword>
<evidence type="ECO:0000256" key="4">
    <source>
        <dbReference type="ARBA" id="ARBA00022990"/>
    </source>
</evidence>
<evidence type="ECO:0000313" key="8">
    <source>
        <dbReference type="EMBL" id="CAF0718955.1"/>
    </source>
</evidence>
<dbReference type="Gene3D" id="1.10.8.140">
    <property type="entry name" value="PDCD5-like"/>
    <property type="match status" value="1"/>
</dbReference>
<dbReference type="PANTHER" id="PTHR10840">
    <property type="entry name" value="PROGRAMMED CELL DEATH PROTEIN 5"/>
    <property type="match status" value="1"/>
</dbReference>